<comment type="caution">
    <text evidence="4">The sequence shown here is derived from an EMBL/GenBank/DDBJ whole genome shotgun (WGS) entry which is preliminary data.</text>
</comment>
<sequence>MNMFNTKIRDTVILIYYLVFMIFLFNIPVTSYFINNLVGENTELSKNIFLIIFCSTHFLLFFLSIIFFRKEIQSKWVDFLFNWKSNLKYIFCGIVLIFVLNIILGIFLKQQGTNQESLDIMLKISSGILSILFYLVTVIVGPINEEVVFRRILIGDGNKIFSKTLLLIFSSVSFGLIHIHKISELPIAIPYICVGFIFGYIYIRFNNIFSSIAIHVLNNLIGILLLLFIV</sequence>
<dbReference type="PANTHER" id="PTHR36435:SF1">
    <property type="entry name" value="CAAX AMINO TERMINAL PROTEASE FAMILY PROTEIN"/>
    <property type="match status" value="1"/>
</dbReference>
<feature type="domain" description="CAAX prenyl protease 2/Lysostaphin resistance protein A-like" evidence="3">
    <location>
        <begin position="130"/>
        <end position="221"/>
    </location>
</feature>
<evidence type="ECO:0000259" key="3">
    <source>
        <dbReference type="Pfam" id="PF02517"/>
    </source>
</evidence>
<feature type="transmembrane region" description="Helical" evidence="2">
    <location>
        <begin position="12"/>
        <end position="35"/>
    </location>
</feature>
<proteinExistence type="inferred from homology"/>
<keyword evidence="4" id="KW-0378">Hydrolase</keyword>
<comment type="similarity">
    <text evidence="1">Belongs to the UPF0177 family.</text>
</comment>
<keyword evidence="2" id="KW-1133">Transmembrane helix</keyword>
<accession>A0A5N0YM11</accession>
<keyword evidence="4" id="KW-0645">Protease</keyword>
<name>A0A5N0YM11_9ENTE</name>
<evidence type="ECO:0000256" key="1">
    <source>
        <dbReference type="ARBA" id="ARBA00009067"/>
    </source>
</evidence>
<evidence type="ECO:0000256" key="2">
    <source>
        <dbReference type="SAM" id="Phobius"/>
    </source>
</evidence>
<reference evidence="4 5" key="1">
    <citation type="submission" date="2019-09" db="EMBL/GenBank/DDBJ databases">
        <title>Vancomyinc resistant enterococci isolated from farm animals in Switzerland.</title>
        <authorList>
            <person name="Stevens M.J.A."/>
            <person name="Stephan R."/>
            <person name="Morach M."/>
            <person name="Nuesch-Inderbinen M."/>
        </authorList>
    </citation>
    <scope>NUCLEOTIDE SEQUENCE [LARGE SCALE GENOMIC DNA]</scope>
    <source>
        <strain evidence="4 5">GH27</strain>
    </source>
</reference>
<dbReference type="Proteomes" id="UP000326078">
    <property type="component" value="Unassembled WGS sequence"/>
</dbReference>
<dbReference type="EMBL" id="VYUT01000034">
    <property type="protein sequence ID" value="KAA9203164.1"/>
    <property type="molecule type" value="Genomic_DNA"/>
</dbReference>
<feature type="transmembrane region" description="Helical" evidence="2">
    <location>
        <begin position="89"/>
        <end position="108"/>
    </location>
</feature>
<dbReference type="PANTHER" id="PTHR36435">
    <property type="entry name" value="SLR1288 PROTEIN"/>
    <property type="match status" value="1"/>
</dbReference>
<dbReference type="AlphaFoldDB" id="A0A5N0YM11"/>
<dbReference type="InterPro" id="IPR052710">
    <property type="entry name" value="CAAX_protease"/>
</dbReference>
<organism evidence="4 5">
    <name type="scientific">Enterococcus durans</name>
    <dbReference type="NCBI Taxonomy" id="53345"/>
    <lineage>
        <taxon>Bacteria</taxon>
        <taxon>Bacillati</taxon>
        <taxon>Bacillota</taxon>
        <taxon>Bacilli</taxon>
        <taxon>Lactobacillales</taxon>
        <taxon>Enterococcaceae</taxon>
        <taxon>Enterococcus</taxon>
    </lineage>
</organism>
<dbReference type="GO" id="GO:0004175">
    <property type="term" value="F:endopeptidase activity"/>
    <property type="evidence" value="ECO:0007669"/>
    <property type="project" value="UniProtKB-ARBA"/>
</dbReference>
<dbReference type="GO" id="GO:0080120">
    <property type="term" value="P:CAAX-box protein maturation"/>
    <property type="evidence" value="ECO:0007669"/>
    <property type="project" value="UniProtKB-ARBA"/>
</dbReference>
<gene>
    <name evidence="4" type="ORF">F6X95_13960</name>
</gene>
<feature type="transmembrane region" description="Helical" evidence="2">
    <location>
        <begin position="185"/>
        <end position="203"/>
    </location>
</feature>
<dbReference type="GO" id="GO:0008237">
    <property type="term" value="F:metallopeptidase activity"/>
    <property type="evidence" value="ECO:0007669"/>
    <property type="project" value="UniProtKB-KW"/>
</dbReference>
<feature type="transmembrane region" description="Helical" evidence="2">
    <location>
        <begin position="47"/>
        <end position="68"/>
    </location>
</feature>
<protein>
    <submittedName>
        <fullName evidence="4">CPBP family intramembrane metalloprotease</fullName>
    </submittedName>
</protein>
<evidence type="ECO:0000313" key="4">
    <source>
        <dbReference type="EMBL" id="KAA9203164.1"/>
    </source>
</evidence>
<keyword evidence="2" id="KW-0472">Membrane</keyword>
<dbReference type="InterPro" id="IPR003675">
    <property type="entry name" value="Rce1/LyrA-like_dom"/>
</dbReference>
<feature type="transmembrane region" description="Helical" evidence="2">
    <location>
        <begin position="120"/>
        <end position="140"/>
    </location>
</feature>
<feature type="transmembrane region" description="Helical" evidence="2">
    <location>
        <begin position="208"/>
        <end position="229"/>
    </location>
</feature>
<evidence type="ECO:0000313" key="5">
    <source>
        <dbReference type="Proteomes" id="UP000326078"/>
    </source>
</evidence>
<dbReference type="GO" id="GO:0006508">
    <property type="term" value="P:proteolysis"/>
    <property type="evidence" value="ECO:0007669"/>
    <property type="project" value="UniProtKB-KW"/>
</dbReference>
<dbReference type="Pfam" id="PF02517">
    <property type="entry name" value="Rce1-like"/>
    <property type="match status" value="1"/>
</dbReference>
<keyword evidence="4" id="KW-0482">Metalloprotease</keyword>
<keyword evidence="2" id="KW-0812">Transmembrane</keyword>
<feature type="transmembrane region" description="Helical" evidence="2">
    <location>
        <begin position="160"/>
        <end position="179"/>
    </location>
</feature>